<dbReference type="InterPro" id="IPR036128">
    <property type="entry name" value="Plus3-like_sf"/>
</dbReference>
<feature type="region of interest" description="Disordered" evidence="5">
    <location>
        <begin position="677"/>
        <end position="709"/>
    </location>
</feature>
<reference evidence="7" key="1">
    <citation type="journal article" date="2023" name="Mol. Biol. Evol.">
        <title>Third-Generation Sequencing Reveals the Adaptive Role of the Epigenome in Three Deep-Sea Polychaetes.</title>
        <authorList>
            <person name="Perez M."/>
            <person name="Aroh O."/>
            <person name="Sun Y."/>
            <person name="Lan Y."/>
            <person name="Juniper S.K."/>
            <person name="Young C.R."/>
            <person name="Angers B."/>
            <person name="Qian P.Y."/>
        </authorList>
    </citation>
    <scope>NUCLEOTIDE SEQUENCE</scope>
    <source>
        <strain evidence="7">P08H-3</strain>
    </source>
</reference>
<evidence type="ECO:0000256" key="5">
    <source>
        <dbReference type="SAM" id="MobiDB-lite"/>
    </source>
</evidence>
<dbReference type="PANTHER" id="PTHR13115">
    <property type="entry name" value="RNA POLYMERASE-ASSOCIATED PROTEIN RTF1 HOMOLOG"/>
    <property type="match status" value="1"/>
</dbReference>
<keyword evidence="4" id="KW-0539">Nucleus</keyword>
<dbReference type="Gene3D" id="3.90.70.200">
    <property type="entry name" value="Plus-3 domain"/>
    <property type="match status" value="1"/>
</dbReference>
<evidence type="ECO:0000313" key="7">
    <source>
        <dbReference type="EMBL" id="KAK2156474.1"/>
    </source>
</evidence>
<evidence type="ECO:0000259" key="6">
    <source>
        <dbReference type="PROSITE" id="PS51360"/>
    </source>
</evidence>
<dbReference type="InterPro" id="IPR004343">
    <property type="entry name" value="Plus-3_dom"/>
</dbReference>
<dbReference type="GO" id="GO:0016593">
    <property type="term" value="C:Cdc73/Paf1 complex"/>
    <property type="evidence" value="ECO:0007669"/>
    <property type="project" value="TreeGrafter"/>
</dbReference>
<organism evidence="7 8">
    <name type="scientific">Paralvinella palmiformis</name>
    <dbReference type="NCBI Taxonomy" id="53620"/>
    <lineage>
        <taxon>Eukaryota</taxon>
        <taxon>Metazoa</taxon>
        <taxon>Spiralia</taxon>
        <taxon>Lophotrochozoa</taxon>
        <taxon>Annelida</taxon>
        <taxon>Polychaeta</taxon>
        <taxon>Sedentaria</taxon>
        <taxon>Canalipalpata</taxon>
        <taxon>Terebellida</taxon>
        <taxon>Terebelliformia</taxon>
        <taxon>Alvinellidae</taxon>
        <taxon>Paralvinella</taxon>
    </lineage>
</organism>
<feature type="domain" description="Plus3" evidence="6">
    <location>
        <begin position="314"/>
        <end position="446"/>
    </location>
</feature>
<feature type="region of interest" description="Disordered" evidence="5">
    <location>
        <begin position="507"/>
        <end position="531"/>
    </location>
</feature>
<evidence type="ECO:0000256" key="1">
    <source>
        <dbReference type="ARBA" id="ARBA00004123"/>
    </source>
</evidence>
<dbReference type="AlphaFoldDB" id="A0AAD9N707"/>
<gene>
    <name evidence="7" type="ORF">LSH36_212g00023</name>
</gene>
<keyword evidence="8" id="KW-1185">Reference proteome</keyword>
<keyword evidence="3" id="KW-0804">Transcription</keyword>
<feature type="compositionally biased region" description="Acidic residues" evidence="5">
    <location>
        <begin position="13"/>
        <end position="28"/>
    </location>
</feature>
<dbReference type="Proteomes" id="UP001208570">
    <property type="component" value="Unassembled WGS sequence"/>
</dbReference>
<dbReference type="GO" id="GO:1990269">
    <property type="term" value="F:RNA polymerase II C-terminal domain phosphoserine binding"/>
    <property type="evidence" value="ECO:0007669"/>
    <property type="project" value="TreeGrafter"/>
</dbReference>
<protein>
    <recommendedName>
        <fullName evidence="6">Plus3 domain-containing protein</fullName>
    </recommendedName>
</protein>
<feature type="region of interest" description="Disordered" evidence="5">
    <location>
        <begin position="1"/>
        <end position="164"/>
    </location>
</feature>
<dbReference type="Pfam" id="PF03126">
    <property type="entry name" value="Plus-3"/>
    <property type="match status" value="1"/>
</dbReference>
<feature type="compositionally biased region" description="Basic residues" evidence="5">
    <location>
        <begin position="62"/>
        <end position="77"/>
    </location>
</feature>
<evidence type="ECO:0000256" key="2">
    <source>
        <dbReference type="ARBA" id="ARBA00023015"/>
    </source>
</evidence>
<dbReference type="SMART" id="SM00719">
    <property type="entry name" value="Plus3"/>
    <property type="match status" value="1"/>
</dbReference>
<feature type="compositionally biased region" description="Acidic residues" evidence="5">
    <location>
        <begin position="113"/>
        <end position="127"/>
    </location>
</feature>
<sequence>MSKRKKSVALIDSDSDESGSGSDLEEELMTLAKKKKVESPKHDSVSESSSDSDEEWTGTSPRRNKKRKIKSGKKGTKKSTVTVTSDSEDNTMQHNSEPEEGEVSDESGKMSDDDSEPDLEEFDDGLDENLTRDEEDRKKLQQMTEREREEELFNRLEKREAMKKRFEIEKKLREVRKKNKLKKKQTDELILKSASQRSQERRKNIENSKDSKKVSALENLKAKREEKKRQAEMAEKQKQEEEEKKRLEKEQQKKKLNASDIYSDDESSSSSDEDAREDSKSDDDDDDDDDKGSDSSSSRIYQSFYQSDSDSDDDRPGKKVQYIEGKDDLSKIRLSRHKLERRVVQGAYVRIGIGQHEGRSVYRVAEVVGVVETAKVYQLGTTKTNKGLKLRHGNAERVYRLEFVSNSEYTESEFNKWRETMMLAGMTLPTTQEIDNKLKDINDAVNYHFKEDDVDKILEEKQKFQKNPHNYAVRKTNLIKQKEVAEAEGNTTRIAELQQELEDLEERAQELDRKRSTNISSVSDDLDGTEDDVMWAEQYDKSNTDSDEEGNDMYDDMMTHEQIQQMFSEDSDDDEFWGFESVLLILVHLICGFDSGWGGLWSYKQSKDPEIEAMIQARYQKKFRAIEEVSDFDQLTQKKLTENNGTEKSNDTAVGADLYSVHDFDIKLDLDVPSVISSTSSTSNDPGMPPSAPRRSLNLEDYKKRRGLI</sequence>
<evidence type="ECO:0000256" key="3">
    <source>
        <dbReference type="ARBA" id="ARBA00023163"/>
    </source>
</evidence>
<dbReference type="SUPFAM" id="SSF159042">
    <property type="entry name" value="Plus3-like"/>
    <property type="match status" value="1"/>
</dbReference>
<dbReference type="GO" id="GO:0003677">
    <property type="term" value="F:DNA binding"/>
    <property type="evidence" value="ECO:0007669"/>
    <property type="project" value="InterPro"/>
</dbReference>
<keyword evidence="2" id="KW-0805">Transcription regulation</keyword>
<feature type="region of interest" description="Disordered" evidence="5">
    <location>
        <begin position="178"/>
        <end position="322"/>
    </location>
</feature>
<feature type="compositionally biased region" description="Basic and acidic residues" evidence="5">
    <location>
        <begin position="129"/>
        <end position="164"/>
    </location>
</feature>
<comment type="caution">
    <text evidence="7">The sequence shown here is derived from an EMBL/GenBank/DDBJ whole genome shotgun (WGS) entry which is preliminary data.</text>
</comment>
<evidence type="ECO:0000256" key="4">
    <source>
        <dbReference type="ARBA" id="ARBA00023242"/>
    </source>
</evidence>
<feature type="compositionally biased region" description="Basic and acidic residues" evidence="5">
    <location>
        <begin position="198"/>
        <end position="253"/>
    </location>
</feature>
<dbReference type="PROSITE" id="PS51360">
    <property type="entry name" value="PLUS3"/>
    <property type="match status" value="1"/>
</dbReference>
<dbReference type="PANTHER" id="PTHR13115:SF8">
    <property type="entry name" value="RNA POLYMERASE-ASSOCIATED PROTEIN RTF1 HOMOLOG"/>
    <property type="match status" value="1"/>
</dbReference>
<accession>A0AAD9N707</accession>
<feature type="compositionally biased region" description="Acidic residues" evidence="5">
    <location>
        <begin position="262"/>
        <end position="291"/>
    </location>
</feature>
<proteinExistence type="predicted"/>
<comment type="subcellular location">
    <subcellularLocation>
        <location evidence="1">Nucleus</location>
    </subcellularLocation>
</comment>
<name>A0AAD9N707_9ANNE</name>
<evidence type="ECO:0000313" key="8">
    <source>
        <dbReference type="Proteomes" id="UP001208570"/>
    </source>
</evidence>
<dbReference type="EMBL" id="JAODUP010000212">
    <property type="protein sequence ID" value="KAK2156474.1"/>
    <property type="molecule type" value="Genomic_DNA"/>
</dbReference>